<sequence length="210" mass="23786">MSQDENPIRYFDNRLQKEAVKLLPGQYYATSSDKALVTILGSCVAACIFDREKKIGGMNHFMLPDLNFTTDLDACLATKYGVHAMNMLIDQLVHLGARRNKLVAKAFGGGKVLPGFVQQDIGRVNAEFVLEYLDSANIPLISSDLMSTYARKIYYFPADGNVYMKRIREFNNATLYERESTHRVLLSEQAKNSVISFSEQPHAYQSSRRR</sequence>
<evidence type="ECO:0000256" key="2">
    <source>
        <dbReference type="ARBA" id="ARBA00022801"/>
    </source>
</evidence>
<organism evidence="4 5">
    <name type="scientific">Alteromonas mediterranea</name>
    <dbReference type="NCBI Taxonomy" id="314275"/>
    <lineage>
        <taxon>Bacteria</taxon>
        <taxon>Pseudomonadati</taxon>
        <taxon>Pseudomonadota</taxon>
        <taxon>Gammaproteobacteria</taxon>
        <taxon>Alteromonadales</taxon>
        <taxon>Alteromonadaceae</taxon>
        <taxon>Alteromonas/Salinimonas group</taxon>
        <taxon>Alteromonas</taxon>
    </lineage>
</organism>
<name>A0AAC9NPG6_9ALTE</name>
<protein>
    <recommendedName>
        <fullName evidence="3">Probable chemoreceptor glutamine deamidase CheD</fullName>
        <ecNumber evidence="3">3.5.1.44</ecNumber>
    </recommendedName>
</protein>
<dbReference type="EC" id="3.5.1.44" evidence="3"/>
<evidence type="ECO:0000313" key="5">
    <source>
        <dbReference type="Proteomes" id="UP000182101"/>
    </source>
</evidence>
<dbReference type="Pfam" id="PF03975">
    <property type="entry name" value="CheD"/>
    <property type="match status" value="1"/>
</dbReference>
<dbReference type="CDD" id="cd16352">
    <property type="entry name" value="CheD"/>
    <property type="match status" value="1"/>
</dbReference>
<keyword evidence="1 3" id="KW-0145">Chemotaxis</keyword>
<accession>A0AAC9NPG6</accession>
<dbReference type="GO" id="GO:0006935">
    <property type="term" value="P:chemotaxis"/>
    <property type="evidence" value="ECO:0007669"/>
    <property type="project" value="UniProtKB-UniRule"/>
</dbReference>
<dbReference type="RefSeq" id="WP_020742716.1">
    <property type="nucleotide sequence ID" value="NZ_CP018024.1"/>
</dbReference>
<comment type="function">
    <text evidence="3">Probably deamidates glutamine residues to glutamate on methyl-accepting chemotaxis receptors (MCPs), playing an important role in chemotaxis.</text>
</comment>
<comment type="catalytic activity">
    <reaction evidence="3">
        <text>L-glutaminyl-[protein] + H2O = L-glutamyl-[protein] + NH4(+)</text>
        <dbReference type="Rhea" id="RHEA:16441"/>
        <dbReference type="Rhea" id="RHEA-COMP:10207"/>
        <dbReference type="Rhea" id="RHEA-COMP:10208"/>
        <dbReference type="ChEBI" id="CHEBI:15377"/>
        <dbReference type="ChEBI" id="CHEBI:28938"/>
        <dbReference type="ChEBI" id="CHEBI:29973"/>
        <dbReference type="ChEBI" id="CHEBI:30011"/>
        <dbReference type="EC" id="3.5.1.44"/>
    </reaction>
</comment>
<dbReference type="InterPro" id="IPR005659">
    <property type="entry name" value="Chemorcpt_Glu_NH3ase_CheD"/>
</dbReference>
<reference evidence="4 5" key="1">
    <citation type="submission" date="2016-11" db="EMBL/GenBank/DDBJ databases">
        <title>Networking in microbes: conjugative elements and plasmids in the genus Alteromonas.</title>
        <authorList>
            <person name="Lopez-Perez M."/>
            <person name="Ramon-Marco N."/>
            <person name="Rodriguez-Valera F."/>
        </authorList>
    </citation>
    <scope>NUCLEOTIDE SEQUENCE [LARGE SCALE GENOMIC DNA]</scope>
    <source>
        <strain evidence="4 5">CP48</strain>
    </source>
</reference>
<dbReference type="PANTHER" id="PTHR35147:SF2">
    <property type="entry name" value="CHEMORECEPTOR GLUTAMINE DEAMIDASE CHED-RELATED"/>
    <property type="match status" value="1"/>
</dbReference>
<dbReference type="InterPro" id="IPR038592">
    <property type="entry name" value="CheD-like_sf"/>
</dbReference>
<evidence type="ECO:0000313" key="4">
    <source>
        <dbReference type="EMBL" id="APD88575.1"/>
    </source>
</evidence>
<dbReference type="Gene3D" id="3.30.1330.200">
    <property type="match status" value="1"/>
</dbReference>
<keyword evidence="2 3" id="KW-0378">Hydrolase</keyword>
<dbReference type="SUPFAM" id="SSF64438">
    <property type="entry name" value="CNF1/YfiH-like putative cysteine hydrolases"/>
    <property type="match status" value="1"/>
</dbReference>
<dbReference type="GO" id="GO:0050568">
    <property type="term" value="F:protein-glutamine glutaminase activity"/>
    <property type="evidence" value="ECO:0007669"/>
    <property type="project" value="UniProtKB-UniRule"/>
</dbReference>
<dbReference type="HAMAP" id="MF_01440">
    <property type="entry name" value="CheD"/>
    <property type="match status" value="1"/>
</dbReference>
<dbReference type="GeneID" id="56340902"/>
<comment type="similarity">
    <text evidence="3">Belongs to the CheD family.</text>
</comment>
<dbReference type="AlphaFoldDB" id="A0AAC9NPG6"/>
<dbReference type="Proteomes" id="UP000182101">
    <property type="component" value="Chromosome"/>
</dbReference>
<gene>
    <name evidence="3" type="primary">cheD</name>
    <name evidence="4" type="ORF">BM524_01415</name>
</gene>
<dbReference type="InterPro" id="IPR011324">
    <property type="entry name" value="Cytotoxic_necrot_fac-like_cat"/>
</dbReference>
<proteinExistence type="inferred from homology"/>
<dbReference type="NCBIfam" id="NF010013">
    <property type="entry name" value="PRK13487.1"/>
    <property type="match status" value="1"/>
</dbReference>
<evidence type="ECO:0000256" key="1">
    <source>
        <dbReference type="ARBA" id="ARBA00022500"/>
    </source>
</evidence>
<dbReference type="EMBL" id="CP018024">
    <property type="protein sequence ID" value="APD88575.1"/>
    <property type="molecule type" value="Genomic_DNA"/>
</dbReference>
<dbReference type="PANTHER" id="PTHR35147">
    <property type="entry name" value="CHEMORECEPTOR GLUTAMINE DEAMIDASE CHED-RELATED"/>
    <property type="match status" value="1"/>
</dbReference>
<evidence type="ECO:0000256" key="3">
    <source>
        <dbReference type="HAMAP-Rule" id="MF_01440"/>
    </source>
</evidence>